<organism evidence="2 3">
    <name type="scientific">Paracoccus aerius</name>
    <dbReference type="NCBI Taxonomy" id="1915382"/>
    <lineage>
        <taxon>Bacteria</taxon>
        <taxon>Pseudomonadati</taxon>
        <taxon>Pseudomonadota</taxon>
        <taxon>Alphaproteobacteria</taxon>
        <taxon>Rhodobacterales</taxon>
        <taxon>Paracoccaceae</taxon>
        <taxon>Paracoccus</taxon>
    </lineage>
</organism>
<feature type="chain" id="PRO_5046227471" evidence="1">
    <location>
        <begin position="23"/>
        <end position="166"/>
    </location>
</feature>
<keyword evidence="3" id="KW-1185">Reference proteome</keyword>
<dbReference type="Proteomes" id="UP000644749">
    <property type="component" value="Unassembled WGS sequence"/>
</dbReference>
<dbReference type="Gene3D" id="2.60.120.1140">
    <property type="entry name" value="Protein of unknown function DUF192"/>
    <property type="match status" value="1"/>
</dbReference>
<keyword evidence="1" id="KW-0732">Signal</keyword>
<evidence type="ECO:0000313" key="2">
    <source>
        <dbReference type="EMBL" id="MBL3673763.1"/>
    </source>
</evidence>
<evidence type="ECO:0000313" key="3">
    <source>
        <dbReference type="Proteomes" id="UP000644749"/>
    </source>
</evidence>
<dbReference type="InterPro" id="IPR003795">
    <property type="entry name" value="DUF192"/>
</dbReference>
<gene>
    <name evidence="2" type="ORF">JL111_09710</name>
</gene>
<comment type="caution">
    <text evidence="2">The sequence shown here is derived from an EMBL/GenBank/DDBJ whole genome shotgun (WGS) entry which is preliminary data.</text>
</comment>
<name>A0ABS1S4X1_9RHOB</name>
<evidence type="ECO:0000256" key="1">
    <source>
        <dbReference type="SAM" id="SignalP"/>
    </source>
</evidence>
<dbReference type="RefSeq" id="WP_191310203.1">
    <property type="nucleotide sequence ID" value="NZ_BNCL01000007.1"/>
</dbReference>
<reference evidence="2 3" key="1">
    <citation type="submission" date="2021-01" db="EMBL/GenBank/DDBJ databases">
        <title>011410 draft genome.</title>
        <authorList>
            <person name="Lang L."/>
        </authorList>
    </citation>
    <scope>NUCLEOTIDE SEQUENCE [LARGE SCALE GENOMIC DNA]</scope>
    <source>
        <strain evidence="2 3">KCTC 42845</strain>
    </source>
</reference>
<dbReference type="PANTHER" id="PTHR37953">
    <property type="entry name" value="UPF0127 PROTEIN MJ1496"/>
    <property type="match status" value="1"/>
</dbReference>
<proteinExistence type="predicted"/>
<feature type="signal peptide" evidence="1">
    <location>
        <begin position="1"/>
        <end position="22"/>
    </location>
</feature>
<dbReference type="PANTHER" id="PTHR37953:SF1">
    <property type="entry name" value="UPF0127 PROTEIN MJ1496"/>
    <property type="match status" value="1"/>
</dbReference>
<dbReference type="InterPro" id="IPR038695">
    <property type="entry name" value="Saro_0823-like_sf"/>
</dbReference>
<dbReference type="EMBL" id="JAESHT010000006">
    <property type="protein sequence ID" value="MBL3673763.1"/>
    <property type="molecule type" value="Genomic_DNA"/>
</dbReference>
<dbReference type="Pfam" id="PF02643">
    <property type="entry name" value="DUF192"/>
    <property type="match status" value="1"/>
</dbReference>
<protein>
    <submittedName>
        <fullName evidence="2">DUF192 domain-containing protein</fullName>
    </submittedName>
</protein>
<accession>A0ABS1S4X1</accession>
<sequence length="166" mass="17899">MWPNKVAPAAFLLSVLAAFPGAADVACAPDRATFQTDGGPVSFQVELADDEAERAQGLMFRKSLPRGDGMLFIYDEPRAVSFWMRNTFIPLDLIFMDEAGVIRHIHRNAVPLDETPISGAAVGDPSPERRMILEIAGGEAGHFGLAVGQAMAHPALDQDLAELPCR</sequence>